<keyword evidence="2" id="KW-1185">Reference proteome</keyword>
<dbReference type="EMBL" id="SOSA01000436">
    <property type="protein sequence ID" value="THC91218.1"/>
    <property type="molecule type" value="Genomic_DNA"/>
</dbReference>
<comment type="caution">
    <text evidence="1">The sequence shown here is derived from an EMBL/GenBank/DDBJ whole genome shotgun (WGS) entry which is preliminary data.</text>
</comment>
<protein>
    <submittedName>
        <fullName evidence="1">Uncharacterized protein</fullName>
    </submittedName>
</protein>
<evidence type="ECO:0000313" key="2">
    <source>
        <dbReference type="Proteomes" id="UP000308092"/>
    </source>
</evidence>
<organism evidence="1 2">
    <name type="scientific">Aspergillus tanneri</name>
    <dbReference type="NCBI Taxonomy" id="1220188"/>
    <lineage>
        <taxon>Eukaryota</taxon>
        <taxon>Fungi</taxon>
        <taxon>Dikarya</taxon>
        <taxon>Ascomycota</taxon>
        <taxon>Pezizomycotina</taxon>
        <taxon>Eurotiomycetes</taxon>
        <taxon>Eurotiomycetidae</taxon>
        <taxon>Eurotiales</taxon>
        <taxon>Aspergillaceae</taxon>
        <taxon>Aspergillus</taxon>
        <taxon>Aspergillus subgen. Circumdati</taxon>
    </lineage>
</organism>
<accession>A0A4S3JAB9</accession>
<proteinExistence type="predicted"/>
<evidence type="ECO:0000313" key="1">
    <source>
        <dbReference type="EMBL" id="THC91218.1"/>
    </source>
</evidence>
<dbReference type="VEuPathDB" id="FungiDB:EYZ11_009322"/>
<name>A0A4S3JAB9_9EURO</name>
<reference evidence="1 2" key="1">
    <citation type="submission" date="2019-03" db="EMBL/GenBank/DDBJ databases">
        <title>The genome sequence of a newly discovered highly antifungal drug resistant Aspergillus species, Aspergillus tanneri NIH 1004.</title>
        <authorList>
            <person name="Mounaud S."/>
            <person name="Singh I."/>
            <person name="Joardar V."/>
            <person name="Pakala S."/>
            <person name="Pakala S."/>
            <person name="Venepally P."/>
            <person name="Hoover J."/>
            <person name="Nierman W."/>
            <person name="Chung J."/>
            <person name="Losada L."/>
        </authorList>
    </citation>
    <scope>NUCLEOTIDE SEQUENCE [LARGE SCALE GENOMIC DNA]</scope>
    <source>
        <strain evidence="1 2">NIH1004</strain>
    </source>
</reference>
<gene>
    <name evidence="1" type="ORF">EYZ11_009322</name>
</gene>
<dbReference type="Proteomes" id="UP000308092">
    <property type="component" value="Unassembled WGS sequence"/>
</dbReference>
<sequence length="125" mass="14883">MQYVQEDDILLPLYVAQQIDQEAFVNAYYRSFRPDLQLPRLRDLSPQTKDNTFFIPYPNLNDAESNPRDPFIYTEEEDWTVPLWVILLNVHQTLADPVFMVEIMILRWRNIPLSHGRTVPQDSFQ</sequence>
<dbReference type="AlphaFoldDB" id="A0A4S3JAB9"/>